<evidence type="ECO:0000313" key="18">
    <source>
        <dbReference type="Proteomes" id="UP000325577"/>
    </source>
</evidence>
<keyword evidence="18" id="KW-1185">Reference proteome</keyword>
<evidence type="ECO:0000313" key="17">
    <source>
        <dbReference type="EMBL" id="KAA8523122.1"/>
    </source>
</evidence>
<feature type="repeat" description="PPR" evidence="14">
    <location>
        <begin position="142"/>
        <end position="177"/>
    </location>
</feature>
<feature type="repeat" description="PPR" evidence="14">
    <location>
        <begin position="283"/>
        <end position="317"/>
    </location>
</feature>
<dbReference type="EMBL" id="CM018047">
    <property type="protein sequence ID" value="KAA8523122.1"/>
    <property type="molecule type" value="Genomic_DNA"/>
</dbReference>
<dbReference type="PANTHER" id="PTHR47931:SF2">
    <property type="entry name" value="OS01G0228400 PROTEIN"/>
    <property type="match status" value="1"/>
</dbReference>
<feature type="repeat" description="PPR" evidence="14">
    <location>
        <begin position="423"/>
        <end position="457"/>
    </location>
</feature>
<dbReference type="InterPro" id="IPR000223">
    <property type="entry name" value="Pept_S26A_signal_pept_1"/>
</dbReference>
<dbReference type="NCBIfam" id="TIGR00756">
    <property type="entry name" value="PPR"/>
    <property type="match status" value="7"/>
</dbReference>
<dbReference type="AlphaFoldDB" id="A0A5J5A087"/>
<comment type="catalytic activity">
    <reaction evidence="1">
        <text>Cleavage of hydrophobic, N-terminal signal or leader sequences from secreted and periplasmic proteins.</text>
        <dbReference type="EC" id="3.4.21.89"/>
    </reaction>
</comment>
<dbReference type="Pfam" id="PF10502">
    <property type="entry name" value="Peptidase_S26"/>
    <property type="match status" value="1"/>
</dbReference>
<dbReference type="InterPro" id="IPR036286">
    <property type="entry name" value="LexA/Signal_pep-like_sf"/>
</dbReference>
<feature type="active site" evidence="13">
    <location>
        <position position="660"/>
    </location>
</feature>
<dbReference type="SUPFAM" id="SSF51306">
    <property type="entry name" value="LexA/Signal peptidase"/>
    <property type="match status" value="1"/>
</dbReference>
<keyword evidence="7" id="KW-0934">Plastid</keyword>
<evidence type="ECO:0000259" key="16">
    <source>
        <dbReference type="Pfam" id="PF10502"/>
    </source>
</evidence>
<evidence type="ECO:0000256" key="14">
    <source>
        <dbReference type="PROSITE-ProRule" id="PRU00708"/>
    </source>
</evidence>
<feature type="region of interest" description="Disordered" evidence="15">
    <location>
        <begin position="546"/>
        <end position="565"/>
    </location>
</feature>
<comment type="similarity">
    <text evidence="4">Belongs to the peptidase S26 family.</text>
</comment>
<evidence type="ECO:0000256" key="9">
    <source>
        <dbReference type="ARBA" id="ARBA00022737"/>
    </source>
</evidence>
<name>A0A5J5A087_9ASTE</name>
<dbReference type="InterPro" id="IPR019533">
    <property type="entry name" value="Peptidase_S26"/>
</dbReference>
<dbReference type="CDD" id="cd06530">
    <property type="entry name" value="S26_SPase_I"/>
    <property type="match status" value="1"/>
</dbReference>
<keyword evidence="10" id="KW-0378">Hydrolase</keyword>
<proteinExistence type="inferred from homology"/>
<dbReference type="GO" id="GO:0009534">
    <property type="term" value="C:chloroplast thylakoid"/>
    <property type="evidence" value="ECO:0007669"/>
    <property type="project" value="UniProtKB-ARBA"/>
</dbReference>
<evidence type="ECO:0000256" key="11">
    <source>
        <dbReference type="ARBA" id="ARBA00022946"/>
    </source>
</evidence>
<dbReference type="SUPFAM" id="SSF81901">
    <property type="entry name" value="HCP-like"/>
    <property type="match status" value="1"/>
</dbReference>
<keyword evidence="11" id="KW-0809">Transit peptide</keyword>
<evidence type="ECO:0000256" key="1">
    <source>
        <dbReference type="ARBA" id="ARBA00000677"/>
    </source>
</evidence>
<feature type="active site" evidence="13">
    <location>
        <position position="610"/>
    </location>
</feature>
<feature type="repeat" description="PPR" evidence="14">
    <location>
        <begin position="353"/>
        <end position="387"/>
    </location>
</feature>
<gene>
    <name evidence="17" type="ORF">F0562_009545</name>
</gene>
<feature type="repeat" description="PPR" evidence="14">
    <location>
        <begin position="213"/>
        <end position="247"/>
    </location>
</feature>
<evidence type="ECO:0000256" key="15">
    <source>
        <dbReference type="SAM" id="MobiDB-lite"/>
    </source>
</evidence>
<evidence type="ECO:0000256" key="4">
    <source>
        <dbReference type="ARBA" id="ARBA00009370"/>
    </source>
</evidence>
<dbReference type="OrthoDB" id="185373at2759"/>
<feature type="repeat" description="PPR" evidence="14">
    <location>
        <begin position="318"/>
        <end position="352"/>
    </location>
</feature>
<dbReference type="InterPro" id="IPR019758">
    <property type="entry name" value="Pept_S26A_signal_pept_1_CS"/>
</dbReference>
<evidence type="ECO:0000256" key="10">
    <source>
        <dbReference type="ARBA" id="ARBA00022801"/>
    </source>
</evidence>
<feature type="repeat" description="PPR" evidence="14">
    <location>
        <begin position="178"/>
        <end position="212"/>
    </location>
</feature>
<comment type="subcellular location">
    <subcellularLocation>
        <location evidence="3">Membrane</location>
    </subcellularLocation>
    <subcellularLocation>
        <location evidence="2">Plastid</location>
        <location evidence="2">Chloroplast</location>
    </subcellularLocation>
</comment>
<dbReference type="NCBIfam" id="TIGR02227">
    <property type="entry name" value="sigpep_I_bact"/>
    <property type="match status" value="1"/>
</dbReference>
<dbReference type="InterPro" id="IPR011990">
    <property type="entry name" value="TPR-like_helical_dom_sf"/>
</dbReference>
<dbReference type="GO" id="GO:0009003">
    <property type="term" value="F:signal peptidase activity"/>
    <property type="evidence" value="ECO:0007669"/>
    <property type="project" value="UniProtKB-EC"/>
</dbReference>
<feature type="repeat" description="PPR" evidence="14">
    <location>
        <begin position="107"/>
        <end position="141"/>
    </location>
</feature>
<sequence length="766" mass="85326">MEAHLHEKVQIRPISSSLSSQIQTRCLVCLGNNSCQTVRSRTKLMNALIEKKKPQEVHSIFKGLTEEGHRPTLVTYTTVLAALTLQKRFKSIPLLINKVEENGLKPDSIFFNAMINAFSESGNVVEAMKIFRKMKESGCKPTTSTYNTLMKGFGIVGKPEESLKLLELMSREENVKPNDRTYNILVQAWCSKNNIREAWNVVYRMAGSGLKPDVVTYNTIARAYAQNGETIRAEEMILEMLNNNVAPNQRTCGTIITGYCKEGNMIDAARFVYRMKDLGVHPNLVIFNSLIKGFLDITDTDGVDEALTLMEEYGVKPDVITFSTIMNAWSSAGLMDKCQEIFDDMVKAGIEPDIHAFGILAKGYVRAGEPEKAEALLTVMDKYGMHSNVVIFTTIISGWCSAGKMQYASRVYEKMCEMGISPNLKTFETLIWGYGEAKQPWKAEELLQIMEEKGVLPEKNTIQLVSEAWHAIGLVSEAKRIKNDFGKDQRIVSNTKKDELRTEILEGFSQNGSTPVNTRNRMVLKRRLNCKGSKDSAEETKVILDLEEGGGGGGEGDCGEDDGKGGKKRGILPEWLNFNSDDAKTAFAALAISLAFRSFVAEPRYIPSLSMYPTFNVGDQIVAEKVSYYFRKPCPNDIVIFKSPPALQKAGYTDDDVFIKRVVAKEGDVVEVRGGKLIVNGVVRNEGFILEAPKYDMTPLRVPENSVFVMGDNRNNSYDSHMWGPLPAKNIIGRTIFRYWPPARVGGTILAEGCAIDKHESSLSSQ</sequence>
<keyword evidence="9" id="KW-0677">Repeat</keyword>
<dbReference type="PANTHER" id="PTHR47931">
    <property type="entry name" value="OS01G0228400 PROTEIN"/>
    <property type="match status" value="1"/>
</dbReference>
<feature type="repeat" description="PPR" evidence="14">
    <location>
        <begin position="388"/>
        <end position="422"/>
    </location>
</feature>
<feature type="repeat" description="PPR" evidence="14">
    <location>
        <begin position="248"/>
        <end position="282"/>
    </location>
</feature>
<dbReference type="GO" id="GO:0016020">
    <property type="term" value="C:membrane"/>
    <property type="evidence" value="ECO:0007669"/>
    <property type="project" value="UniProtKB-SubCell"/>
</dbReference>
<accession>A0A5J5A087</accession>
<feature type="domain" description="Peptidase S26" evidence="16">
    <location>
        <begin position="584"/>
        <end position="740"/>
    </location>
</feature>
<evidence type="ECO:0000256" key="6">
    <source>
        <dbReference type="ARBA" id="ARBA00022528"/>
    </source>
</evidence>
<evidence type="ECO:0000256" key="8">
    <source>
        <dbReference type="ARBA" id="ARBA00022670"/>
    </source>
</evidence>
<organism evidence="17 18">
    <name type="scientific">Nyssa sinensis</name>
    <dbReference type="NCBI Taxonomy" id="561372"/>
    <lineage>
        <taxon>Eukaryota</taxon>
        <taxon>Viridiplantae</taxon>
        <taxon>Streptophyta</taxon>
        <taxon>Embryophyta</taxon>
        <taxon>Tracheophyta</taxon>
        <taxon>Spermatophyta</taxon>
        <taxon>Magnoliopsida</taxon>
        <taxon>eudicotyledons</taxon>
        <taxon>Gunneridae</taxon>
        <taxon>Pentapetalae</taxon>
        <taxon>asterids</taxon>
        <taxon>Cornales</taxon>
        <taxon>Nyssaceae</taxon>
        <taxon>Nyssa</taxon>
    </lineage>
</organism>
<dbReference type="FunFam" id="2.10.109.10:FF:000012">
    <property type="entry name" value="Peptidase/ serine-type peptidase"/>
    <property type="match status" value="1"/>
</dbReference>
<dbReference type="PRINTS" id="PR00727">
    <property type="entry name" value="LEADERPTASE"/>
</dbReference>
<dbReference type="GO" id="GO:0006465">
    <property type="term" value="P:signal peptide processing"/>
    <property type="evidence" value="ECO:0007669"/>
    <property type="project" value="InterPro"/>
</dbReference>
<evidence type="ECO:0000256" key="12">
    <source>
        <dbReference type="ARBA" id="ARBA00023136"/>
    </source>
</evidence>
<evidence type="ECO:0000256" key="5">
    <source>
        <dbReference type="ARBA" id="ARBA00013208"/>
    </source>
</evidence>
<dbReference type="PROSITE" id="PS00501">
    <property type="entry name" value="SPASE_I_1"/>
    <property type="match status" value="1"/>
</dbReference>
<evidence type="ECO:0000256" key="7">
    <source>
        <dbReference type="ARBA" id="ARBA00022640"/>
    </source>
</evidence>
<dbReference type="Pfam" id="PF13041">
    <property type="entry name" value="PPR_2"/>
    <property type="match status" value="5"/>
</dbReference>
<dbReference type="PROSITE" id="PS51375">
    <property type="entry name" value="PPR"/>
    <property type="match status" value="10"/>
</dbReference>
<dbReference type="GO" id="GO:0004252">
    <property type="term" value="F:serine-type endopeptidase activity"/>
    <property type="evidence" value="ECO:0007669"/>
    <property type="project" value="InterPro"/>
</dbReference>
<dbReference type="InterPro" id="IPR002885">
    <property type="entry name" value="PPR_rpt"/>
</dbReference>
<evidence type="ECO:0000256" key="13">
    <source>
        <dbReference type="PIRSR" id="PIRSR600223-1"/>
    </source>
</evidence>
<dbReference type="Gene3D" id="1.25.40.10">
    <property type="entry name" value="Tetratricopeptide repeat domain"/>
    <property type="match status" value="3"/>
</dbReference>
<dbReference type="EC" id="3.4.21.89" evidence="5"/>
<dbReference type="InterPro" id="IPR019756">
    <property type="entry name" value="Pept_S26A_signal_pept_1_Ser-AS"/>
</dbReference>
<evidence type="ECO:0000256" key="2">
    <source>
        <dbReference type="ARBA" id="ARBA00004229"/>
    </source>
</evidence>
<keyword evidence="12" id="KW-0472">Membrane</keyword>
<reference evidence="17 18" key="1">
    <citation type="submission" date="2019-09" db="EMBL/GenBank/DDBJ databases">
        <title>A chromosome-level genome assembly of the Chinese tupelo Nyssa sinensis.</title>
        <authorList>
            <person name="Yang X."/>
            <person name="Kang M."/>
            <person name="Yang Y."/>
            <person name="Xiong H."/>
            <person name="Wang M."/>
            <person name="Zhang Z."/>
            <person name="Wang Z."/>
            <person name="Wu H."/>
            <person name="Ma T."/>
            <person name="Liu J."/>
            <person name="Xi Z."/>
        </authorList>
    </citation>
    <scope>NUCLEOTIDE SEQUENCE [LARGE SCALE GENOMIC DNA]</scope>
    <source>
        <strain evidence="17">J267</strain>
        <tissue evidence="17">Leaf</tissue>
    </source>
</reference>
<dbReference type="PROSITE" id="PS00761">
    <property type="entry name" value="SPASE_I_3"/>
    <property type="match status" value="1"/>
</dbReference>
<keyword evidence="6" id="KW-0150">Chloroplast</keyword>
<evidence type="ECO:0000256" key="3">
    <source>
        <dbReference type="ARBA" id="ARBA00004370"/>
    </source>
</evidence>
<dbReference type="Proteomes" id="UP000325577">
    <property type="component" value="Linkage Group LG4"/>
</dbReference>
<protein>
    <recommendedName>
        <fullName evidence="5">signal peptidase I</fullName>
        <ecNumber evidence="5">3.4.21.89</ecNumber>
    </recommendedName>
</protein>
<keyword evidence="8" id="KW-0645">Protease</keyword>
<dbReference type="Gene3D" id="2.10.109.10">
    <property type="entry name" value="Umud Fragment, subunit A"/>
    <property type="match status" value="1"/>
</dbReference>